<reference evidence="1 2" key="1">
    <citation type="journal article" date="2021" name="J. Hered.">
        <title>A chromosome-level genome assembly of the parasitoid wasp, Cotesia glomerata (Hymenoptera: Braconidae).</title>
        <authorList>
            <person name="Pinto B.J."/>
            <person name="Weis J.J."/>
            <person name="Gamble T."/>
            <person name="Ode P.J."/>
            <person name="Paul R."/>
            <person name="Zaspel J.M."/>
        </authorList>
    </citation>
    <scope>NUCLEOTIDE SEQUENCE [LARGE SCALE GENOMIC DNA]</scope>
    <source>
        <strain evidence="1">CgM1</strain>
    </source>
</reference>
<dbReference type="AlphaFoldDB" id="A0AAV7HXP2"/>
<name>A0AAV7HXP2_COTGL</name>
<dbReference type="Proteomes" id="UP000826195">
    <property type="component" value="Unassembled WGS sequence"/>
</dbReference>
<dbReference type="EMBL" id="JAHXZJ010001864">
    <property type="protein sequence ID" value="KAH0549828.1"/>
    <property type="molecule type" value="Genomic_DNA"/>
</dbReference>
<evidence type="ECO:0000313" key="2">
    <source>
        <dbReference type="Proteomes" id="UP000826195"/>
    </source>
</evidence>
<organism evidence="1 2">
    <name type="scientific">Cotesia glomerata</name>
    <name type="common">Lepidopteran parasitic wasp</name>
    <name type="synonym">Apanteles glomeratus</name>
    <dbReference type="NCBI Taxonomy" id="32391"/>
    <lineage>
        <taxon>Eukaryota</taxon>
        <taxon>Metazoa</taxon>
        <taxon>Ecdysozoa</taxon>
        <taxon>Arthropoda</taxon>
        <taxon>Hexapoda</taxon>
        <taxon>Insecta</taxon>
        <taxon>Pterygota</taxon>
        <taxon>Neoptera</taxon>
        <taxon>Endopterygota</taxon>
        <taxon>Hymenoptera</taxon>
        <taxon>Apocrita</taxon>
        <taxon>Ichneumonoidea</taxon>
        <taxon>Braconidae</taxon>
        <taxon>Microgastrinae</taxon>
        <taxon>Cotesia</taxon>
    </lineage>
</organism>
<evidence type="ECO:0000313" key="1">
    <source>
        <dbReference type="EMBL" id="KAH0549828.1"/>
    </source>
</evidence>
<gene>
    <name evidence="1" type="ORF">KQX54_014727</name>
</gene>
<protein>
    <submittedName>
        <fullName evidence="1">Uncharacterized protein</fullName>
    </submittedName>
</protein>
<proteinExistence type="predicted"/>
<accession>A0AAV7HXP2</accession>
<feature type="non-terminal residue" evidence="1">
    <location>
        <position position="1"/>
    </location>
</feature>
<sequence length="135" mass="15714">DSEVDVEIEPSDDEWARLVPHEMTDFELMPTFEDFIRIDDDVATAGEFTEDEIIQNCVTEGNVSEDEADQSQVLDIEVEKIPRNKEALKALETLHKFFEYSAVVDRTVFDKIYDLEKCTQNIKLETQKKLTDFFK</sequence>
<comment type="caution">
    <text evidence="1">The sequence shown here is derived from an EMBL/GenBank/DDBJ whole genome shotgun (WGS) entry which is preliminary data.</text>
</comment>
<keyword evidence="2" id="KW-1185">Reference proteome</keyword>